<keyword evidence="2" id="KW-0472">Membrane</keyword>
<organism evidence="4 5">
    <name type="scientific">Goekera deserti</name>
    <dbReference type="NCBI Taxonomy" id="2497753"/>
    <lineage>
        <taxon>Bacteria</taxon>
        <taxon>Bacillati</taxon>
        <taxon>Actinomycetota</taxon>
        <taxon>Actinomycetes</taxon>
        <taxon>Geodermatophilales</taxon>
        <taxon>Geodermatophilaceae</taxon>
        <taxon>Goekera</taxon>
    </lineage>
</organism>
<dbReference type="InterPro" id="IPR025326">
    <property type="entry name" value="DUF4232"/>
</dbReference>
<feature type="transmembrane region" description="Helical" evidence="2">
    <location>
        <begin position="236"/>
        <end position="256"/>
    </location>
</feature>
<feature type="compositionally biased region" description="Pro residues" evidence="1">
    <location>
        <begin position="274"/>
        <end position="301"/>
    </location>
</feature>
<gene>
    <name evidence="4" type="ORF">G1H19_08315</name>
</gene>
<comment type="caution">
    <text evidence="4">The sequence shown here is derived from an EMBL/GenBank/DDBJ whole genome shotgun (WGS) entry which is preliminary data.</text>
</comment>
<keyword evidence="2" id="KW-0812">Transmembrane</keyword>
<feature type="region of interest" description="Disordered" evidence="1">
    <location>
        <begin position="270"/>
        <end position="301"/>
    </location>
</feature>
<protein>
    <submittedName>
        <fullName evidence="4">DUF4232 domain-containing protein</fullName>
    </submittedName>
</protein>
<evidence type="ECO:0000256" key="2">
    <source>
        <dbReference type="SAM" id="Phobius"/>
    </source>
</evidence>
<keyword evidence="5" id="KW-1185">Reference proteome</keyword>
<evidence type="ECO:0000256" key="1">
    <source>
        <dbReference type="SAM" id="MobiDB-lite"/>
    </source>
</evidence>
<proteinExistence type="predicted"/>
<name>A0A7K3WE79_9ACTN</name>
<dbReference type="EMBL" id="JAAGWK010000010">
    <property type="protein sequence ID" value="NEL54000.1"/>
    <property type="molecule type" value="Genomic_DNA"/>
</dbReference>
<reference evidence="4 5" key="1">
    <citation type="submission" date="2020-02" db="EMBL/GenBank/DDBJ databases">
        <title>The whole genome sequence of CPCC 205119.</title>
        <authorList>
            <person name="Jiang Z."/>
        </authorList>
    </citation>
    <scope>NUCLEOTIDE SEQUENCE [LARGE SCALE GENOMIC DNA]</scope>
    <source>
        <strain evidence="4 5">CPCC 205119</strain>
    </source>
</reference>
<evidence type="ECO:0000313" key="4">
    <source>
        <dbReference type="EMBL" id="NEL54000.1"/>
    </source>
</evidence>
<dbReference type="RefSeq" id="WP_152729883.1">
    <property type="nucleotide sequence ID" value="NZ_JAABOZ010000002.1"/>
</dbReference>
<dbReference type="Proteomes" id="UP000470470">
    <property type="component" value="Unassembled WGS sequence"/>
</dbReference>
<feature type="transmembrane region" description="Helical" evidence="2">
    <location>
        <begin position="207"/>
        <end position="229"/>
    </location>
</feature>
<feature type="transmembrane region" description="Helical" evidence="2">
    <location>
        <begin position="119"/>
        <end position="141"/>
    </location>
</feature>
<feature type="transmembrane region" description="Helical" evidence="2">
    <location>
        <begin position="26"/>
        <end position="49"/>
    </location>
</feature>
<accession>A0A7K3WE79</accession>
<feature type="transmembrane region" description="Helical" evidence="2">
    <location>
        <begin position="77"/>
        <end position="98"/>
    </location>
</feature>
<sequence length="452" mass="45438">MPTTEPPGPDPGVVDVERGRRRAIGWVTWTTAAVAGAVAVEAAVGAARYVRGFPDGTRPCELVEACTEAQVVDALSAAWWTTGTALAVAVAALFAGAWSLSSSPVERPLRPRSATAQAVATGVAGALVCFVGSAGLLFALFASAQMLGVAFTVLGLLQAVVVHGVDSNWGPGSSSPRRSWLTAMASSTAATVALTAVATRLTAPVDGWWLAVAIDALVLAGAVLALRLTAGRSVRVIAAGALCVGLLTAACAAWLVTGLVPDPVTVRWPAGPVARPPSQPDPEPVPPPSTPAPAPATSPPPRPVVLADVPCDPAVLSFLVPGFDGAMGARAASVQATNTGDRACWVEGAPVVTLLQGGTPLQLTVTPATDPSGGPAVAGRIGLAPGDRAVVPLSWRTYGGWADDETPQSLTVALVAGAPPVDVPFFATYGPAPFDIADGGAWQVGAWALPSA</sequence>
<keyword evidence="2" id="KW-1133">Transmembrane helix</keyword>
<evidence type="ECO:0000313" key="5">
    <source>
        <dbReference type="Proteomes" id="UP000470470"/>
    </source>
</evidence>
<dbReference type="Pfam" id="PF14016">
    <property type="entry name" value="DUF4232"/>
    <property type="match status" value="1"/>
</dbReference>
<feature type="transmembrane region" description="Helical" evidence="2">
    <location>
        <begin position="147"/>
        <end position="169"/>
    </location>
</feature>
<evidence type="ECO:0000259" key="3">
    <source>
        <dbReference type="Pfam" id="PF14016"/>
    </source>
</evidence>
<dbReference type="AlphaFoldDB" id="A0A7K3WE79"/>
<feature type="domain" description="DUF4232" evidence="3">
    <location>
        <begin position="311"/>
        <end position="447"/>
    </location>
</feature>